<protein>
    <recommendedName>
        <fullName evidence="3">Heterokaryon incompatibility domain-containing protein</fullName>
    </recommendedName>
</protein>
<name>A0A0D2H797_CLAB1</name>
<keyword evidence="2" id="KW-1185">Reference proteome</keyword>
<evidence type="ECO:0000313" key="1">
    <source>
        <dbReference type="EMBL" id="KIW89178.1"/>
    </source>
</evidence>
<accession>A0A0D2H797</accession>
<sequence>MGEHNPIVHNDIAVRLLRRDSQNELSLTDDPDENIPYAILSHTWCPDHNEVTFADIEKS</sequence>
<dbReference type="GeneID" id="27702958"/>
<proteinExistence type="predicted"/>
<dbReference type="HOGENOM" id="CLU_2960569_0_0_1"/>
<dbReference type="OrthoDB" id="4157496at2759"/>
<dbReference type="RefSeq" id="XP_016615847.1">
    <property type="nucleotide sequence ID" value="XM_016767749.1"/>
</dbReference>
<dbReference type="VEuPathDB" id="FungiDB:Z519_10030"/>
<dbReference type="Proteomes" id="UP000053789">
    <property type="component" value="Unassembled WGS sequence"/>
</dbReference>
<gene>
    <name evidence="1" type="ORF">Z519_10030</name>
</gene>
<organism evidence="1 2">
    <name type="scientific">Cladophialophora bantiana (strain ATCC 10958 / CBS 173.52 / CDC B-1940 / NIH 8579)</name>
    <name type="common">Xylohypha bantiana</name>
    <dbReference type="NCBI Taxonomy" id="1442370"/>
    <lineage>
        <taxon>Eukaryota</taxon>
        <taxon>Fungi</taxon>
        <taxon>Dikarya</taxon>
        <taxon>Ascomycota</taxon>
        <taxon>Pezizomycotina</taxon>
        <taxon>Eurotiomycetes</taxon>
        <taxon>Chaetothyriomycetidae</taxon>
        <taxon>Chaetothyriales</taxon>
        <taxon>Herpotrichiellaceae</taxon>
        <taxon>Cladophialophora</taxon>
    </lineage>
</organism>
<evidence type="ECO:0008006" key="3">
    <source>
        <dbReference type="Google" id="ProtNLM"/>
    </source>
</evidence>
<reference evidence="1" key="1">
    <citation type="submission" date="2015-01" db="EMBL/GenBank/DDBJ databases">
        <title>The Genome Sequence of Cladophialophora bantiana CBS 173.52.</title>
        <authorList>
            <consortium name="The Broad Institute Genomics Platform"/>
            <person name="Cuomo C."/>
            <person name="de Hoog S."/>
            <person name="Gorbushina A."/>
            <person name="Stielow B."/>
            <person name="Teixiera M."/>
            <person name="Abouelleil A."/>
            <person name="Chapman S.B."/>
            <person name="Priest M."/>
            <person name="Young S.K."/>
            <person name="Wortman J."/>
            <person name="Nusbaum C."/>
            <person name="Birren B."/>
        </authorList>
    </citation>
    <scope>NUCLEOTIDE SEQUENCE [LARGE SCALE GENOMIC DNA]</scope>
    <source>
        <strain evidence="1">CBS 173.52</strain>
    </source>
</reference>
<dbReference type="AlphaFoldDB" id="A0A0D2H797"/>
<dbReference type="EMBL" id="KN846996">
    <property type="protein sequence ID" value="KIW89178.1"/>
    <property type="molecule type" value="Genomic_DNA"/>
</dbReference>
<evidence type="ECO:0000313" key="2">
    <source>
        <dbReference type="Proteomes" id="UP000053789"/>
    </source>
</evidence>